<comment type="caution">
    <text evidence="1">The sequence shown here is derived from an EMBL/GenBank/DDBJ whole genome shotgun (WGS) entry which is preliminary data.</text>
</comment>
<organism evidence="1">
    <name type="scientific">marine sediment metagenome</name>
    <dbReference type="NCBI Taxonomy" id="412755"/>
    <lineage>
        <taxon>unclassified sequences</taxon>
        <taxon>metagenomes</taxon>
        <taxon>ecological metagenomes</taxon>
    </lineage>
</organism>
<gene>
    <name evidence="1" type="ORF">S01H1_31490</name>
</gene>
<sequence length="50" mass="6079">MKIPKCVLSKAIPFLWKISIEEIDKLELDSKPSFKERELRKFTEKLTEWR</sequence>
<dbReference type="EMBL" id="BARS01019425">
    <property type="protein sequence ID" value="GAF90776.1"/>
    <property type="molecule type" value="Genomic_DNA"/>
</dbReference>
<evidence type="ECO:0000313" key="1">
    <source>
        <dbReference type="EMBL" id="GAF90776.1"/>
    </source>
</evidence>
<name>X0TUA5_9ZZZZ</name>
<reference evidence="1" key="1">
    <citation type="journal article" date="2014" name="Front. Microbiol.">
        <title>High frequency of phylogenetically diverse reductive dehalogenase-homologous genes in deep subseafloor sedimentary metagenomes.</title>
        <authorList>
            <person name="Kawai M."/>
            <person name="Futagami T."/>
            <person name="Toyoda A."/>
            <person name="Takaki Y."/>
            <person name="Nishi S."/>
            <person name="Hori S."/>
            <person name="Arai W."/>
            <person name="Tsubouchi T."/>
            <person name="Morono Y."/>
            <person name="Uchiyama I."/>
            <person name="Ito T."/>
            <person name="Fujiyama A."/>
            <person name="Inagaki F."/>
            <person name="Takami H."/>
        </authorList>
    </citation>
    <scope>NUCLEOTIDE SEQUENCE</scope>
    <source>
        <strain evidence="1">Expedition CK06-06</strain>
    </source>
</reference>
<proteinExistence type="predicted"/>
<accession>X0TUA5</accession>
<dbReference type="AlphaFoldDB" id="X0TUA5"/>
<protein>
    <submittedName>
        <fullName evidence="1">Uncharacterized protein</fullName>
    </submittedName>
</protein>